<dbReference type="KEGG" id="pfer:IRI77_34520"/>
<dbReference type="Proteomes" id="UP000593892">
    <property type="component" value="Chromosome"/>
</dbReference>
<keyword evidence="2" id="KW-1185">Reference proteome</keyword>
<organism evidence="1 2">
    <name type="scientific">Paludibaculum fermentans</name>
    <dbReference type="NCBI Taxonomy" id="1473598"/>
    <lineage>
        <taxon>Bacteria</taxon>
        <taxon>Pseudomonadati</taxon>
        <taxon>Acidobacteriota</taxon>
        <taxon>Terriglobia</taxon>
        <taxon>Bryobacterales</taxon>
        <taxon>Bryobacteraceae</taxon>
        <taxon>Paludibaculum</taxon>
    </lineage>
</organism>
<accession>A0A7S7NQE6</accession>
<dbReference type="EMBL" id="CP063849">
    <property type="protein sequence ID" value="QOY87799.1"/>
    <property type="molecule type" value="Genomic_DNA"/>
</dbReference>
<dbReference type="AlphaFoldDB" id="A0A7S7NQE6"/>
<proteinExistence type="predicted"/>
<evidence type="ECO:0000313" key="2">
    <source>
        <dbReference type="Proteomes" id="UP000593892"/>
    </source>
</evidence>
<gene>
    <name evidence="1" type="ORF">IRI77_34520</name>
</gene>
<name>A0A7S7NQE6_PALFE</name>
<sequence>MAQEMPEVSTKLLRQALLESGLVLTPMVEGVRQDSFRNLERTLLALGAEYEAGDPARRKEVRGLVITARQHADWAMRNPNSSEAHKAEKTEMVLWLRTWLENPPLFPAWLLLRNRVRFEDIGLD</sequence>
<evidence type="ECO:0000313" key="1">
    <source>
        <dbReference type="EMBL" id="QOY87799.1"/>
    </source>
</evidence>
<dbReference type="RefSeq" id="WP_194449466.1">
    <property type="nucleotide sequence ID" value="NZ_CP063849.1"/>
</dbReference>
<reference evidence="1 2" key="1">
    <citation type="submission" date="2020-10" db="EMBL/GenBank/DDBJ databases">
        <title>Complete genome sequence of Paludibaculum fermentans P105T, a facultatively anaerobic acidobacterium capable of dissimilatory Fe(III) reduction.</title>
        <authorList>
            <person name="Dedysh S.N."/>
            <person name="Beletsky A.V."/>
            <person name="Kulichevskaya I.S."/>
            <person name="Mardanov A.V."/>
            <person name="Ravin N.V."/>
        </authorList>
    </citation>
    <scope>NUCLEOTIDE SEQUENCE [LARGE SCALE GENOMIC DNA]</scope>
    <source>
        <strain evidence="1 2">P105</strain>
    </source>
</reference>
<protein>
    <submittedName>
        <fullName evidence="1">Uncharacterized protein</fullName>
    </submittedName>
</protein>